<evidence type="ECO:0000256" key="4">
    <source>
        <dbReference type="ARBA" id="ARBA00022989"/>
    </source>
</evidence>
<evidence type="ECO:0000256" key="6">
    <source>
        <dbReference type="ARBA" id="ARBA00023329"/>
    </source>
</evidence>
<dbReference type="Proteomes" id="UP001341281">
    <property type="component" value="Chromosome 05"/>
</dbReference>
<dbReference type="GO" id="GO:0032588">
    <property type="term" value="C:trans-Golgi network membrane"/>
    <property type="evidence" value="ECO:0007669"/>
    <property type="project" value="TreeGrafter"/>
</dbReference>
<keyword evidence="4 7" id="KW-1133">Transmembrane helix</keyword>
<protein>
    <recommendedName>
        <fullName evidence="7">Secretory carrier-associated membrane protein</fullName>
        <shortName evidence="7">Secretory carrier membrane protein</shortName>
    </recommendedName>
</protein>
<evidence type="ECO:0000256" key="3">
    <source>
        <dbReference type="ARBA" id="ARBA00022692"/>
    </source>
</evidence>
<evidence type="ECO:0000313" key="10">
    <source>
        <dbReference type="Proteomes" id="UP001341281"/>
    </source>
</evidence>
<evidence type="ECO:0000256" key="7">
    <source>
        <dbReference type="RuleBase" id="RU363122"/>
    </source>
</evidence>
<proteinExistence type="inferred from homology"/>
<sequence length="286" mass="31938">MHHDANPFDEGADDNPFSNGGGGGGGARGGGGRSQFGFRAAEPVGFGGGRSDATVDIPMDTINDSNGKPKELSQWESDLRRREADIRRREESLRSAGVPMEDKNWPPFFPIIHHDIANEIPANAQKLQYLAFASWLGIVLCLFWNFIAVIVCWIREGDSKLFFLATIYGMLGIPLSYLMWYRPLYRAMRTDSAFSFGWFFLCYMLHIAFCIFAAIAPPVVFRGKSLTGILAAIDTFSEHAIVGIFYFVGFALFCLETLVSIWVLQVSSYLALRIVLNNKVLLEKEI</sequence>
<comment type="function">
    <text evidence="1 7">Probably involved in membrane trafficking.</text>
</comment>
<evidence type="ECO:0000256" key="8">
    <source>
        <dbReference type="SAM" id="MobiDB-lite"/>
    </source>
</evidence>
<feature type="transmembrane region" description="Helical" evidence="7">
    <location>
        <begin position="161"/>
        <end position="181"/>
    </location>
</feature>
<comment type="subcellular location">
    <subcellularLocation>
        <location evidence="7">Cell membrane</location>
        <topology evidence="7">Multi-pass membrane protein</topology>
    </subcellularLocation>
    <subcellularLocation>
        <location evidence="7">Cytoplasmic vesicle</location>
        <location evidence="7">Secretory vesicle membrane</location>
        <topology evidence="7">Multi-pass membrane protein</topology>
    </subcellularLocation>
</comment>
<evidence type="ECO:0000313" key="9">
    <source>
        <dbReference type="EMBL" id="WVZ74087.1"/>
    </source>
</evidence>
<dbReference type="PANTHER" id="PTHR10687:SF79">
    <property type="entry name" value="SECRETORY CARRIER-ASSOCIATED MEMBRANE PROTEIN 5"/>
    <property type="match status" value="1"/>
</dbReference>
<keyword evidence="10" id="KW-1185">Reference proteome</keyword>
<dbReference type="EMBL" id="CP144749">
    <property type="protein sequence ID" value="WVZ74087.1"/>
    <property type="molecule type" value="Genomic_DNA"/>
</dbReference>
<dbReference type="GO" id="GO:0015031">
    <property type="term" value="P:protein transport"/>
    <property type="evidence" value="ECO:0007669"/>
    <property type="project" value="InterPro"/>
</dbReference>
<feature type="transmembrane region" description="Helical" evidence="7">
    <location>
        <begin position="129"/>
        <end position="154"/>
    </location>
</feature>
<dbReference type="GO" id="GO:0005886">
    <property type="term" value="C:plasma membrane"/>
    <property type="evidence" value="ECO:0007669"/>
    <property type="project" value="UniProtKB-SubCell"/>
</dbReference>
<feature type="transmembrane region" description="Helical" evidence="7">
    <location>
        <begin position="193"/>
        <end position="216"/>
    </location>
</feature>
<reference evidence="9 10" key="1">
    <citation type="submission" date="2024-02" db="EMBL/GenBank/DDBJ databases">
        <title>High-quality chromosome-scale genome assembly of Pensacola bahiagrass (Paspalum notatum Flugge var. saurae).</title>
        <authorList>
            <person name="Vega J.M."/>
            <person name="Podio M."/>
            <person name="Orjuela J."/>
            <person name="Siena L.A."/>
            <person name="Pessino S.C."/>
            <person name="Combes M.C."/>
            <person name="Mariac C."/>
            <person name="Albertini E."/>
            <person name="Pupilli F."/>
            <person name="Ortiz J.P.A."/>
            <person name="Leblanc O."/>
        </authorList>
    </citation>
    <scope>NUCLEOTIDE SEQUENCE [LARGE SCALE GENOMIC DNA]</scope>
    <source>
        <strain evidence="9">R1</strain>
        <tissue evidence="9">Leaf</tissue>
    </source>
</reference>
<keyword evidence="5 7" id="KW-0472">Membrane</keyword>
<keyword evidence="7" id="KW-0813">Transport</keyword>
<gene>
    <name evidence="9" type="ORF">U9M48_022312</name>
</gene>
<keyword evidence="6 7" id="KW-0968">Cytoplasmic vesicle</keyword>
<dbReference type="GO" id="GO:0030658">
    <property type="term" value="C:transport vesicle membrane"/>
    <property type="evidence" value="ECO:0007669"/>
    <property type="project" value="UniProtKB-SubCell"/>
</dbReference>
<accession>A0AAQ3TMR5</accession>
<dbReference type="Pfam" id="PF04144">
    <property type="entry name" value="SCAMP"/>
    <property type="match status" value="1"/>
</dbReference>
<feature type="compositionally biased region" description="Basic and acidic residues" evidence="8">
    <location>
        <begin position="67"/>
        <end position="76"/>
    </location>
</feature>
<organism evidence="9 10">
    <name type="scientific">Paspalum notatum var. saurae</name>
    <dbReference type="NCBI Taxonomy" id="547442"/>
    <lineage>
        <taxon>Eukaryota</taxon>
        <taxon>Viridiplantae</taxon>
        <taxon>Streptophyta</taxon>
        <taxon>Embryophyta</taxon>
        <taxon>Tracheophyta</taxon>
        <taxon>Spermatophyta</taxon>
        <taxon>Magnoliopsida</taxon>
        <taxon>Liliopsida</taxon>
        <taxon>Poales</taxon>
        <taxon>Poaceae</taxon>
        <taxon>PACMAD clade</taxon>
        <taxon>Panicoideae</taxon>
        <taxon>Andropogonodae</taxon>
        <taxon>Paspaleae</taxon>
        <taxon>Paspalinae</taxon>
        <taxon>Paspalum</taxon>
    </lineage>
</organism>
<feature type="compositionally biased region" description="Gly residues" evidence="8">
    <location>
        <begin position="19"/>
        <end position="34"/>
    </location>
</feature>
<evidence type="ECO:0000256" key="2">
    <source>
        <dbReference type="ARBA" id="ARBA00010482"/>
    </source>
</evidence>
<comment type="similarity">
    <text evidence="2 7">Belongs to the SCAMP family.</text>
</comment>
<evidence type="ECO:0000256" key="1">
    <source>
        <dbReference type="ARBA" id="ARBA00004003"/>
    </source>
</evidence>
<keyword evidence="3 7" id="KW-0812">Transmembrane</keyword>
<name>A0AAQ3TMR5_PASNO</name>
<feature type="region of interest" description="Disordered" evidence="8">
    <location>
        <begin position="1"/>
        <end position="76"/>
    </location>
</feature>
<evidence type="ECO:0000256" key="5">
    <source>
        <dbReference type="ARBA" id="ARBA00023136"/>
    </source>
</evidence>
<dbReference type="AlphaFoldDB" id="A0AAQ3TMR5"/>
<dbReference type="GO" id="GO:0055038">
    <property type="term" value="C:recycling endosome membrane"/>
    <property type="evidence" value="ECO:0007669"/>
    <property type="project" value="TreeGrafter"/>
</dbReference>
<dbReference type="PANTHER" id="PTHR10687">
    <property type="entry name" value="SECRETORY CARRIER-ASSOCIATED MEMBRANE PROTEIN SCAMP"/>
    <property type="match status" value="1"/>
</dbReference>
<feature type="transmembrane region" description="Helical" evidence="7">
    <location>
        <begin position="228"/>
        <end position="253"/>
    </location>
</feature>
<keyword evidence="7" id="KW-1003">Cell membrane</keyword>
<dbReference type="InterPro" id="IPR007273">
    <property type="entry name" value="SCAMP"/>
</dbReference>